<evidence type="ECO:0000256" key="2">
    <source>
        <dbReference type="SAM" id="Phobius"/>
    </source>
</evidence>
<accession>A0ABY2F0F0</accession>
<proteinExistence type="predicted"/>
<reference evidence="4 5" key="1">
    <citation type="submission" date="2019-03" db="EMBL/GenBank/DDBJ databases">
        <title>Genomic Encyclopedia of Archaeal and Bacterial Type Strains, Phase II (KMG-II): from individual species to whole genera.</title>
        <authorList>
            <person name="Goeker M."/>
        </authorList>
    </citation>
    <scope>NUCLEOTIDE SEQUENCE [LARGE SCALE GENOMIC DNA]</scope>
    <source>
        <strain evidence="4 5">DSM 15594</strain>
    </source>
</reference>
<evidence type="ECO:0000313" key="5">
    <source>
        <dbReference type="Proteomes" id="UP000295058"/>
    </source>
</evidence>
<keyword evidence="2" id="KW-0812">Transmembrane</keyword>
<keyword evidence="2" id="KW-1133">Transmembrane helix</keyword>
<keyword evidence="5" id="KW-1185">Reference proteome</keyword>
<organism evidence="4 5">
    <name type="scientific">Oceanimonas baumannii</name>
    <dbReference type="NCBI Taxonomy" id="129578"/>
    <lineage>
        <taxon>Bacteria</taxon>
        <taxon>Pseudomonadati</taxon>
        <taxon>Pseudomonadota</taxon>
        <taxon>Gammaproteobacteria</taxon>
        <taxon>Aeromonadales</taxon>
        <taxon>Aeromonadaceae</taxon>
        <taxon>Oceanimonas</taxon>
    </lineage>
</organism>
<evidence type="ECO:0000256" key="1">
    <source>
        <dbReference type="SAM" id="MobiDB-lite"/>
    </source>
</evidence>
<dbReference type="EMBL" id="SODO01000003">
    <property type="protein sequence ID" value="TDW60030.1"/>
    <property type="molecule type" value="Genomic_DNA"/>
</dbReference>
<protein>
    <submittedName>
        <fullName evidence="4">Uncharacterized protein DUF2726</fullName>
    </submittedName>
</protein>
<gene>
    <name evidence="4" type="ORF">LY04_01022</name>
</gene>
<evidence type="ECO:0000259" key="3">
    <source>
        <dbReference type="Pfam" id="PF10881"/>
    </source>
</evidence>
<dbReference type="Proteomes" id="UP000295058">
    <property type="component" value="Unassembled WGS sequence"/>
</dbReference>
<feature type="transmembrane region" description="Helical" evidence="2">
    <location>
        <begin position="36"/>
        <end position="57"/>
    </location>
</feature>
<dbReference type="Pfam" id="PF10881">
    <property type="entry name" value="DUF2726"/>
    <property type="match status" value="1"/>
</dbReference>
<comment type="caution">
    <text evidence="4">The sequence shown here is derived from an EMBL/GenBank/DDBJ whole genome shotgun (WGS) entry which is preliminary data.</text>
</comment>
<dbReference type="InterPro" id="IPR024402">
    <property type="entry name" value="DUF2726"/>
</dbReference>
<name>A0ABY2F0F0_9GAMM</name>
<sequence>MHTSTTPVHFLLLAEYTDNILFIPDKMMIDWLPVSLLDWLMLSLVTLLVLLVLFSLLRRIWQGKPGQAYVQKIMFSPEAATAFKLLERTAGTHLRVFPAVQMSEVLALSPTLRKAHKEQAWQTIYGEKLDFVLCAPGDLTPRLVVALTDDSLSRADGRHRHRLLEQIEAAGLPVVHISPKDWPEPQELQDEIKALLRPVSQPAPLAGGRREPVLSLPDSEPDDGPKVPPLGKL</sequence>
<keyword evidence="2" id="KW-0472">Membrane</keyword>
<feature type="region of interest" description="Disordered" evidence="1">
    <location>
        <begin position="199"/>
        <end position="233"/>
    </location>
</feature>
<evidence type="ECO:0000313" key="4">
    <source>
        <dbReference type="EMBL" id="TDW60030.1"/>
    </source>
</evidence>
<feature type="domain" description="DUF2726" evidence="3">
    <location>
        <begin position="72"/>
        <end position="194"/>
    </location>
</feature>